<dbReference type="SUPFAM" id="SSF160240">
    <property type="entry name" value="Cation efflux protein cytoplasmic domain-like"/>
    <property type="match status" value="1"/>
</dbReference>
<dbReference type="PANTHER" id="PTHR11562">
    <property type="entry name" value="CATION EFFLUX PROTEIN/ ZINC TRANSPORTER"/>
    <property type="match status" value="1"/>
</dbReference>
<evidence type="ECO:0000259" key="11">
    <source>
        <dbReference type="Pfam" id="PF01545"/>
    </source>
</evidence>
<feature type="domain" description="Cation efflux protein cytoplasmic" evidence="12">
    <location>
        <begin position="151"/>
        <end position="231"/>
    </location>
</feature>
<name>A0ABM0M1P1_SACKO</name>
<evidence type="ECO:0000313" key="14">
    <source>
        <dbReference type="RefSeq" id="XP_006813932.1"/>
    </source>
</evidence>
<feature type="transmembrane region" description="Helical" evidence="10">
    <location>
        <begin position="89"/>
        <end position="112"/>
    </location>
</feature>
<keyword evidence="6 10" id="KW-1133">Transmembrane helix</keyword>
<reference evidence="14" key="1">
    <citation type="submission" date="2025-08" db="UniProtKB">
        <authorList>
            <consortium name="RefSeq"/>
        </authorList>
    </citation>
    <scope>IDENTIFICATION</scope>
    <source>
        <tissue evidence="14">Testes</tissue>
    </source>
</reference>
<dbReference type="InterPro" id="IPR027470">
    <property type="entry name" value="Cation_efflux_CTD"/>
</dbReference>
<feature type="compositionally biased region" description="Basic and acidic residues" evidence="9">
    <location>
        <begin position="39"/>
        <end position="49"/>
    </location>
</feature>
<dbReference type="InterPro" id="IPR058533">
    <property type="entry name" value="Cation_efflux_TM"/>
</dbReference>
<dbReference type="InterPro" id="IPR027469">
    <property type="entry name" value="Cation_efflux_TMD_sf"/>
</dbReference>
<evidence type="ECO:0000256" key="5">
    <source>
        <dbReference type="ARBA" id="ARBA00022906"/>
    </source>
</evidence>
<keyword evidence="3" id="KW-0813">Transport</keyword>
<evidence type="ECO:0000256" key="3">
    <source>
        <dbReference type="ARBA" id="ARBA00022448"/>
    </source>
</evidence>
<dbReference type="SUPFAM" id="SSF161111">
    <property type="entry name" value="Cation efflux protein transmembrane domain-like"/>
    <property type="match status" value="1"/>
</dbReference>
<comment type="similarity">
    <text evidence="2">Belongs to the cation diffusion facilitator (CDF) transporter (TC 2.A.4) family. SLC30A subfamily.</text>
</comment>
<accession>A0ABM0M1P1</accession>
<evidence type="ECO:0000256" key="2">
    <source>
        <dbReference type="ARBA" id="ARBA00008873"/>
    </source>
</evidence>
<comment type="subcellular location">
    <subcellularLocation>
        <location evidence="1">Membrane</location>
        <topology evidence="1">Multi-pass membrane protein</topology>
    </subcellularLocation>
</comment>
<evidence type="ECO:0000256" key="8">
    <source>
        <dbReference type="ARBA" id="ARBA00023136"/>
    </source>
</evidence>
<evidence type="ECO:0000313" key="13">
    <source>
        <dbReference type="Proteomes" id="UP000694865"/>
    </source>
</evidence>
<protein>
    <submittedName>
        <fullName evidence="14">Zinc transporter 2-like</fullName>
    </submittedName>
</protein>
<feature type="domain" description="Cation efflux protein transmembrane" evidence="11">
    <location>
        <begin position="78"/>
        <end position="147"/>
    </location>
</feature>
<keyword evidence="5" id="KW-0862">Zinc</keyword>
<evidence type="ECO:0000256" key="7">
    <source>
        <dbReference type="ARBA" id="ARBA00023065"/>
    </source>
</evidence>
<proteinExistence type="inferred from homology"/>
<evidence type="ECO:0000256" key="4">
    <source>
        <dbReference type="ARBA" id="ARBA00022692"/>
    </source>
</evidence>
<dbReference type="InterPro" id="IPR002524">
    <property type="entry name" value="Cation_efflux"/>
</dbReference>
<keyword evidence="8 10" id="KW-0472">Membrane</keyword>
<evidence type="ECO:0000256" key="10">
    <source>
        <dbReference type="SAM" id="Phobius"/>
    </source>
</evidence>
<keyword evidence="7" id="KW-0406">Ion transport</keyword>
<evidence type="ECO:0000256" key="6">
    <source>
        <dbReference type="ARBA" id="ARBA00022989"/>
    </source>
</evidence>
<keyword evidence="13" id="KW-1185">Reference proteome</keyword>
<dbReference type="RefSeq" id="XP_006813932.1">
    <property type="nucleotide sequence ID" value="XM_006813869.1"/>
</dbReference>
<dbReference type="PANTHER" id="PTHR11562:SF17">
    <property type="entry name" value="RE54080P-RELATED"/>
    <property type="match status" value="1"/>
</dbReference>
<keyword evidence="4 10" id="KW-0812">Transmembrane</keyword>
<feature type="transmembrane region" description="Helical" evidence="10">
    <location>
        <begin position="118"/>
        <end position="139"/>
    </location>
</feature>
<dbReference type="GeneID" id="102804319"/>
<evidence type="ECO:0000256" key="9">
    <source>
        <dbReference type="SAM" id="MobiDB-lite"/>
    </source>
</evidence>
<feature type="region of interest" description="Disordered" evidence="9">
    <location>
        <begin position="13"/>
        <end position="49"/>
    </location>
</feature>
<dbReference type="Proteomes" id="UP000694865">
    <property type="component" value="Unplaced"/>
</dbReference>
<evidence type="ECO:0000259" key="12">
    <source>
        <dbReference type="Pfam" id="PF16916"/>
    </source>
</evidence>
<dbReference type="Pfam" id="PF16916">
    <property type="entry name" value="ZT_dimer"/>
    <property type="match status" value="1"/>
</dbReference>
<keyword evidence="5" id="KW-0864">Zinc transport</keyword>
<dbReference type="Pfam" id="PF01545">
    <property type="entry name" value="Cation_efflux"/>
    <property type="match status" value="1"/>
</dbReference>
<dbReference type="InterPro" id="IPR050681">
    <property type="entry name" value="CDF/SLC30A"/>
</dbReference>
<evidence type="ECO:0000256" key="1">
    <source>
        <dbReference type="ARBA" id="ARBA00004141"/>
    </source>
</evidence>
<sequence length="246" mass="27228">IGLTLHDCGHGHTHGSFSSHGHSHGGAPSGHNHKKHDHSHGDHDHSHGDHGHFYGDHALELDVPGTNDQLSNGTKTRDNEHQNVNVRAAFIHVLGDLLQSLGVLIAAFIIYFKPEYAIADPICTFIFSFIVLFTTLNILRDAISVLMEATPKGVDFKEVKSLLEMIEGVKSIHSLHIWSLTMGRNALSVHIAISSPRGDDSVDPQVVLEEAARILEERYNLHNTTIQIENYSNGMKHCLRCKEPKD</sequence>
<feature type="non-terminal residue" evidence="14">
    <location>
        <position position="1"/>
    </location>
</feature>
<feature type="compositionally biased region" description="Low complexity" evidence="9">
    <location>
        <begin position="14"/>
        <end position="30"/>
    </location>
</feature>
<organism evidence="13 14">
    <name type="scientific">Saccoglossus kowalevskii</name>
    <name type="common">Acorn worm</name>
    <dbReference type="NCBI Taxonomy" id="10224"/>
    <lineage>
        <taxon>Eukaryota</taxon>
        <taxon>Metazoa</taxon>
        <taxon>Hemichordata</taxon>
        <taxon>Enteropneusta</taxon>
        <taxon>Harrimaniidae</taxon>
        <taxon>Saccoglossus</taxon>
    </lineage>
</organism>
<dbReference type="InterPro" id="IPR036837">
    <property type="entry name" value="Cation_efflux_CTD_sf"/>
</dbReference>
<dbReference type="NCBIfam" id="TIGR01297">
    <property type="entry name" value="CDF"/>
    <property type="match status" value="1"/>
</dbReference>
<dbReference type="Gene3D" id="1.20.1510.10">
    <property type="entry name" value="Cation efflux protein transmembrane domain"/>
    <property type="match status" value="1"/>
</dbReference>
<gene>
    <name evidence="14" type="primary">LOC102804319</name>
</gene>